<feature type="chain" id="PRO_5038754583" evidence="1">
    <location>
        <begin position="21"/>
        <end position="238"/>
    </location>
</feature>
<evidence type="ECO:0000313" key="3">
    <source>
        <dbReference type="Proteomes" id="UP000324351"/>
    </source>
</evidence>
<name>A0A5B1M715_9ACTN</name>
<reference evidence="2 3" key="1">
    <citation type="submission" date="2019-09" db="EMBL/GenBank/DDBJ databases">
        <title>Nocardioides panacisoli sp. nov., isolated from the soil of a ginseng field.</title>
        <authorList>
            <person name="Cho C."/>
        </authorList>
    </citation>
    <scope>NUCLEOTIDE SEQUENCE [LARGE SCALE GENOMIC DNA]</scope>
    <source>
        <strain evidence="2 3">BN140041</strain>
    </source>
</reference>
<feature type="signal peptide" evidence="1">
    <location>
        <begin position="1"/>
        <end position="20"/>
    </location>
</feature>
<keyword evidence="3" id="KW-1185">Reference proteome</keyword>
<evidence type="ECO:0000313" key="2">
    <source>
        <dbReference type="EMBL" id="KAA1427530.1"/>
    </source>
</evidence>
<proteinExistence type="predicted"/>
<organism evidence="2 3">
    <name type="scientific">Nocardioides antri</name>
    <dbReference type="NCBI Taxonomy" id="2607659"/>
    <lineage>
        <taxon>Bacteria</taxon>
        <taxon>Bacillati</taxon>
        <taxon>Actinomycetota</taxon>
        <taxon>Actinomycetes</taxon>
        <taxon>Propionibacteriales</taxon>
        <taxon>Nocardioidaceae</taxon>
        <taxon>Nocardioides</taxon>
    </lineage>
</organism>
<dbReference type="EMBL" id="VUJW01000003">
    <property type="protein sequence ID" value="KAA1427530.1"/>
    <property type="molecule type" value="Genomic_DNA"/>
</dbReference>
<sequence length="238" mass="26228">MKRTVFAAACLSLASLAPTAVVSSAEVAPSSTRGAAQVRFGPLSQELQAARECLSAPGLRAARRDVFTCKTLSSVPPRMFYGPHVAVPRRGTVTGTTTAQWGAATALMGTLMAPAVIDRMKDFVKAQDVPWPNKSSSTARKNRRVRYNVYQIWFTRHSTGKKDAWKYGITKTSAGASRPRSQLSACNGHVVTVWQSCKWKWLRTKVVGWYRARAIEATYCARYVAKKGKRPVGMRRCL</sequence>
<protein>
    <submittedName>
        <fullName evidence="2">Uncharacterized protein</fullName>
    </submittedName>
</protein>
<dbReference type="Proteomes" id="UP000324351">
    <property type="component" value="Unassembled WGS sequence"/>
</dbReference>
<keyword evidence="1" id="KW-0732">Signal</keyword>
<comment type="caution">
    <text evidence="2">The sequence shown here is derived from an EMBL/GenBank/DDBJ whole genome shotgun (WGS) entry which is preliminary data.</text>
</comment>
<dbReference type="RefSeq" id="WP_149749894.1">
    <property type="nucleotide sequence ID" value="NZ_VUJW01000003.1"/>
</dbReference>
<gene>
    <name evidence="2" type="ORF">F0U47_08695</name>
</gene>
<reference evidence="2 3" key="2">
    <citation type="submission" date="2019-09" db="EMBL/GenBank/DDBJ databases">
        <authorList>
            <person name="Jin C."/>
        </authorList>
    </citation>
    <scope>NUCLEOTIDE SEQUENCE [LARGE SCALE GENOMIC DNA]</scope>
    <source>
        <strain evidence="2 3">BN140041</strain>
    </source>
</reference>
<accession>A0A5B1M715</accession>
<dbReference type="AlphaFoldDB" id="A0A5B1M715"/>
<evidence type="ECO:0000256" key="1">
    <source>
        <dbReference type="SAM" id="SignalP"/>
    </source>
</evidence>